<feature type="compositionally biased region" description="Basic and acidic residues" evidence="1">
    <location>
        <begin position="47"/>
        <end position="56"/>
    </location>
</feature>
<keyword evidence="3" id="KW-1185">Reference proteome</keyword>
<evidence type="ECO:0000313" key="3">
    <source>
        <dbReference type="Proteomes" id="UP000634579"/>
    </source>
</evidence>
<evidence type="ECO:0000256" key="1">
    <source>
        <dbReference type="SAM" id="MobiDB-lite"/>
    </source>
</evidence>
<dbReference type="RefSeq" id="WP_194676230.1">
    <property type="nucleotide sequence ID" value="NZ_JADKRP010000006.1"/>
</dbReference>
<sequence>MELDELDHPKQGCRSFGRALGFEGGVALDERHGDGHGEADQYPEDSLIDHKTPSSR</sequence>
<reference evidence="2 3" key="1">
    <citation type="submission" date="2020-10" db="EMBL/GenBank/DDBJ databases">
        <title>Draft genome sequences of plant-associated actinobacteria.</title>
        <authorList>
            <person name="Tarlachkov S.V."/>
            <person name="Starodumova I.P."/>
            <person name="Dorofeeva L.V."/>
            <person name="Prisyazhnaya N.V."/>
            <person name="Roubtsova T.V."/>
            <person name="Chizhov V.N."/>
            <person name="Nadler S.A."/>
            <person name="Subbotin S.A."/>
            <person name="Evtushenko L.I."/>
        </authorList>
    </citation>
    <scope>NUCLEOTIDE SEQUENCE [LARGE SCALE GENOMIC DNA]</scope>
    <source>
        <strain evidence="2 3">VKM Ac-2886</strain>
    </source>
</reference>
<evidence type="ECO:0000313" key="2">
    <source>
        <dbReference type="EMBL" id="MBF4632664.1"/>
    </source>
</evidence>
<proteinExistence type="predicted"/>
<dbReference type="AlphaFoldDB" id="A0A8I0S9M5"/>
<comment type="caution">
    <text evidence="2">The sequence shown here is derived from an EMBL/GenBank/DDBJ whole genome shotgun (WGS) entry which is preliminary data.</text>
</comment>
<accession>A0A8I0S9M5</accession>
<protein>
    <submittedName>
        <fullName evidence="2">Uncharacterized protein</fullName>
    </submittedName>
</protein>
<feature type="region of interest" description="Disordered" evidence="1">
    <location>
        <begin position="27"/>
        <end position="56"/>
    </location>
</feature>
<dbReference type="EMBL" id="JADKRP010000006">
    <property type="protein sequence ID" value="MBF4632664.1"/>
    <property type="molecule type" value="Genomic_DNA"/>
</dbReference>
<organism evidence="2 3">
    <name type="scientific">Clavibacter phaseoli</name>
    <dbReference type="NCBI Taxonomy" id="1734031"/>
    <lineage>
        <taxon>Bacteria</taxon>
        <taxon>Bacillati</taxon>
        <taxon>Actinomycetota</taxon>
        <taxon>Actinomycetes</taxon>
        <taxon>Micrococcales</taxon>
        <taxon>Microbacteriaceae</taxon>
        <taxon>Clavibacter</taxon>
    </lineage>
</organism>
<name>A0A8I0S9M5_9MICO</name>
<dbReference type="Proteomes" id="UP000634579">
    <property type="component" value="Unassembled WGS sequence"/>
</dbReference>
<feature type="compositionally biased region" description="Basic and acidic residues" evidence="1">
    <location>
        <begin position="28"/>
        <end position="39"/>
    </location>
</feature>
<gene>
    <name evidence="2" type="ORF">ITJ42_15700</name>
</gene>